<accession>A0A6J7PAZ9</accession>
<dbReference type="EMBL" id="CAFBPC010000066">
    <property type="protein sequence ID" value="CAB5002547.1"/>
    <property type="molecule type" value="Genomic_DNA"/>
</dbReference>
<sequence length="37" mass="4254">MAERVEQRIRTLVEAGADETDIRQLVRDTIDLARGQQ</sequence>
<dbReference type="AlphaFoldDB" id="A0A6J7PAZ9"/>
<name>A0A6J7PAZ9_9ZZZZ</name>
<organism evidence="1">
    <name type="scientific">freshwater metagenome</name>
    <dbReference type="NCBI Taxonomy" id="449393"/>
    <lineage>
        <taxon>unclassified sequences</taxon>
        <taxon>metagenomes</taxon>
        <taxon>ecological metagenomes</taxon>
    </lineage>
</organism>
<gene>
    <name evidence="1" type="ORF">UFOPK4057_00391</name>
</gene>
<proteinExistence type="predicted"/>
<evidence type="ECO:0000313" key="1">
    <source>
        <dbReference type="EMBL" id="CAB5002547.1"/>
    </source>
</evidence>
<protein>
    <submittedName>
        <fullName evidence="1">Unannotated protein</fullName>
    </submittedName>
</protein>
<reference evidence="1" key="1">
    <citation type="submission" date="2020-05" db="EMBL/GenBank/DDBJ databases">
        <authorList>
            <person name="Chiriac C."/>
            <person name="Salcher M."/>
            <person name="Ghai R."/>
            <person name="Kavagutti S V."/>
        </authorList>
    </citation>
    <scope>NUCLEOTIDE SEQUENCE</scope>
</reference>